<evidence type="ECO:0000313" key="2">
    <source>
        <dbReference type="EMBL" id="GMS81483.1"/>
    </source>
</evidence>
<dbReference type="SUPFAM" id="SSF54695">
    <property type="entry name" value="POZ domain"/>
    <property type="match status" value="1"/>
</dbReference>
<reference evidence="2" key="1">
    <citation type="submission" date="2023-10" db="EMBL/GenBank/DDBJ databases">
        <title>Genome assembly of Pristionchus species.</title>
        <authorList>
            <person name="Yoshida K."/>
            <person name="Sommer R.J."/>
        </authorList>
    </citation>
    <scope>NUCLEOTIDE SEQUENCE</scope>
    <source>
        <strain evidence="2">RS0144</strain>
    </source>
</reference>
<comment type="caution">
    <text evidence="2">The sequence shown here is derived from an EMBL/GenBank/DDBJ whole genome shotgun (WGS) entry which is preliminary data.</text>
</comment>
<dbReference type="CDD" id="cd18186">
    <property type="entry name" value="BTB_POZ_ZBTB_KLHL-like"/>
    <property type="match status" value="1"/>
</dbReference>
<protein>
    <recommendedName>
        <fullName evidence="1">BTB domain-containing protein</fullName>
    </recommendedName>
</protein>
<dbReference type="InterPro" id="IPR011333">
    <property type="entry name" value="SKP1/BTB/POZ_sf"/>
</dbReference>
<feature type="non-terminal residue" evidence="2">
    <location>
        <position position="1"/>
    </location>
</feature>
<name>A0AAV5SEJ5_9BILA</name>
<dbReference type="AlphaFoldDB" id="A0AAV5SEJ5"/>
<accession>A0AAV5SEJ5</accession>
<dbReference type="PANTHER" id="PTHR22744">
    <property type="entry name" value="HELIX LOOP HELIX PROTEIN 21-RELATED"/>
    <property type="match status" value="1"/>
</dbReference>
<dbReference type="SMART" id="SM00225">
    <property type="entry name" value="BTB"/>
    <property type="match status" value="1"/>
</dbReference>
<keyword evidence="3" id="KW-1185">Reference proteome</keyword>
<gene>
    <name evidence="2" type="ORF">PENTCL1PPCAC_3658</name>
</gene>
<dbReference type="PANTHER" id="PTHR22744:SF14">
    <property type="entry name" value="BTB DOMAIN-CONTAINING PROTEIN-RELATED"/>
    <property type="match status" value="1"/>
</dbReference>
<dbReference type="Gene3D" id="3.30.710.10">
    <property type="entry name" value="Potassium Channel Kv1.1, Chain A"/>
    <property type="match status" value="1"/>
</dbReference>
<sequence length="150" mass="17524">RILRQVDFTDPDQPGRDIVVIVQGIRLYVSKQLLSIHSLYFHTMFYGDFVEKSKNEIELKDLDFSEFIKLLKVIYPPSKEITDENVECLLKLSDPFDIDWLLCKCEEYLISSSNLELADKLALASPYRLAKLQDHCIDQLNTIEEVQRLK</sequence>
<proteinExistence type="predicted"/>
<dbReference type="PROSITE" id="PS50097">
    <property type="entry name" value="BTB"/>
    <property type="match status" value="1"/>
</dbReference>
<evidence type="ECO:0000313" key="3">
    <source>
        <dbReference type="Proteomes" id="UP001432027"/>
    </source>
</evidence>
<evidence type="ECO:0000259" key="1">
    <source>
        <dbReference type="PROSITE" id="PS50097"/>
    </source>
</evidence>
<dbReference type="InterPro" id="IPR000210">
    <property type="entry name" value="BTB/POZ_dom"/>
</dbReference>
<feature type="domain" description="BTB" evidence="1">
    <location>
        <begin position="16"/>
        <end position="83"/>
    </location>
</feature>
<dbReference type="EMBL" id="BTSX01000001">
    <property type="protein sequence ID" value="GMS81483.1"/>
    <property type="molecule type" value="Genomic_DNA"/>
</dbReference>
<organism evidence="2 3">
    <name type="scientific">Pristionchus entomophagus</name>
    <dbReference type="NCBI Taxonomy" id="358040"/>
    <lineage>
        <taxon>Eukaryota</taxon>
        <taxon>Metazoa</taxon>
        <taxon>Ecdysozoa</taxon>
        <taxon>Nematoda</taxon>
        <taxon>Chromadorea</taxon>
        <taxon>Rhabditida</taxon>
        <taxon>Rhabditina</taxon>
        <taxon>Diplogasteromorpha</taxon>
        <taxon>Diplogasteroidea</taxon>
        <taxon>Neodiplogasteridae</taxon>
        <taxon>Pristionchus</taxon>
    </lineage>
</organism>
<feature type="non-terminal residue" evidence="2">
    <location>
        <position position="150"/>
    </location>
</feature>
<dbReference type="Proteomes" id="UP001432027">
    <property type="component" value="Unassembled WGS sequence"/>
</dbReference>
<dbReference type="Pfam" id="PF00651">
    <property type="entry name" value="BTB"/>
    <property type="match status" value="1"/>
</dbReference>